<dbReference type="RefSeq" id="WP_272737320.1">
    <property type="nucleotide sequence ID" value="NZ_CP116942.1"/>
</dbReference>
<keyword evidence="9" id="KW-1185">Reference proteome</keyword>
<comment type="similarity">
    <text evidence="1">Belongs to the leucine-binding protein family.</text>
</comment>
<evidence type="ECO:0000259" key="7">
    <source>
        <dbReference type="Pfam" id="PF13458"/>
    </source>
</evidence>
<protein>
    <submittedName>
        <fullName evidence="8">ABC transporter substrate-binding protein</fullName>
    </submittedName>
</protein>
<organism evidence="8 9">
    <name type="scientific">Iamia majanohamensis</name>
    <dbReference type="NCBI Taxonomy" id="467976"/>
    <lineage>
        <taxon>Bacteria</taxon>
        <taxon>Bacillati</taxon>
        <taxon>Actinomycetota</taxon>
        <taxon>Acidimicrobiia</taxon>
        <taxon>Acidimicrobiales</taxon>
        <taxon>Iamiaceae</taxon>
        <taxon>Iamia</taxon>
    </lineage>
</organism>
<gene>
    <name evidence="8" type="ORF">PO878_03565</name>
</gene>
<keyword evidence="2" id="KW-0813">Transport</keyword>
<dbReference type="Pfam" id="PF13458">
    <property type="entry name" value="Peripla_BP_6"/>
    <property type="match status" value="1"/>
</dbReference>
<dbReference type="GO" id="GO:0006865">
    <property type="term" value="P:amino acid transport"/>
    <property type="evidence" value="ECO:0007669"/>
    <property type="project" value="UniProtKB-KW"/>
</dbReference>
<keyword evidence="4" id="KW-0029">Amino-acid transport</keyword>
<dbReference type="InterPro" id="IPR051010">
    <property type="entry name" value="BCAA_transport"/>
</dbReference>
<keyword evidence="3 6" id="KW-0732">Signal</keyword>
<dbReference type="KEGG" id="ima:PO878_03565"/>
<feature type="region of interest" description="Disordered" evidence="5">
    <location>
        <begin position="27"/>
        <end position="52"/>
    </location>
</feature>
<feature type="compositionally biased region" description="Gly residues" evidence="5">
    <location>
        <begin position="41"/>
        <end position="52"/>
    </location>
</feature>
<dbReference type="PRINTS" id="PR00337">
    <property type="entry name" value="LEUILEVALBP"/>
</dbReference>
<proteinExistence type="inferred from homology"/>
<feature type="chain" id="PRO_5041916799" evidence="6">
    <location>
        <begin position="25"/>
        <end position="419"/>
    </location>
</feature>
<dbReference type="PANTHER" id="PTHR30483:SF6">
    <property type="entry name" value="PERIPLASMIC BINDING PROTEIN OF ABC TRANSPORTER FOR NATURAL AMINO ACIDS"/>
    <property type="match status" value="1"/>
</dbReference>
<dbReference type="AlphaFoldDB" id="A0AAE9Y8P6"/>
<evidence type="ECO:0000256" key="6">
    <source>
        <dbReference type="SAM" id="SignalP"/>
    </source>
</evidence>
<name>A0AAE9Y8P6_9ACTN</name>
<accession>A0AAE9Y8P6</accession>
<evidence type="ECO:0000313" key="8">
    <source>
        <dbReference type="EMBL" id="WCO67801.1"/>
    </source>
</evidence>
<feature type="region of interest" description="Disordered" evidence="5">
    <location>
        <begin position="134"/>
        <end position="153"/>
    </location>
</feature>
<dbReference type="PANTHER" id="PTHR30483">
    <property type="entry name" value="LEUCINE-SPECIFIC-BINDING PROTEIN"/>
    <property type="match status" value="1"/>
</dbReference>
<dbReference type="InterPro" id="IPR028081">
    <property type="entry name" value="Leu-bd"/>
</dbReference>
<dbReference type="EMBL" id="CP116942">
    <property type="protein sequence ID" value="WCO67801.1"/>
    <property type="molecule type" value="Genomic_DNA"/>
</dbReference>
<evidence type="ECO:0000256" key="2">
    <source>
        <dbReference type="ARBA" id="ARBA00022448"/>
    </source>
</evidence>
<feature type="domain" description="Leucine-binding protein" evidence="7">
    <location>
        <begin position="52"/>
        <end position="354"/>
    </location>
</feature>
<evidence type="ECO:0000256" key="3">
    <source>
        <dbReference type="ARBA" id="ARBA00022729"/>
    </source>
</evidence>
<dbReference type="PROSITE" id="PS51257">
    <property type="entry name" value="PROKAR_LIPOPROTEIN"/>
    <property type="match status" value="1"/>
</dbReference>
<evidence type="ECO:0000313" key="9">
    <source>
        <dbReference type="Proteomes" id="UP001216390"/>
    </source>
</evidence>
<feature type="signal peptide" evidence="6">
    <location>
        <begin position="1"/>
        <end position="24"/>
    </location>
</feature>
<evidence type="ECO:0000256" key="5">
    <source>
        <dbReference type="SAM" id="MobiDB-lite"/>
    </source>
</evidence>
<evidence type="ECO:0000256" key="4">
    <source>
        <dbReference type="ARBA" id="ARBA00022970"/>
    </source>
</evidence>
<reference evidence="8" key="1">
    <citation type="submission" date="2023-01" db="EMBL/GenBank/DDBJ databases">
        <title>The diversity of Class Acidimicrobiia in South China Sea sediment environments and the proposal of Iamia marina sp. nov., a novel species of the genus Iamia.</title>
        <authorList>
            <person name="He Y."/>
            <person name="Tian X."/>
        </authorList>
    </citation>
    <scope>NUCLEOTIDE SEQUENCE</scope>
    <source>
        <strain evidence="8">DSM 19957</strain>
    </source>
</reference>
<sequence>MRRSAFTRVGAIAFALVLVLAACGDDDDSSSGDESTTTEADGGGGGGDGLVIGGVLPQTGPLGFLGPPQIEGVTLAVDDINAAGGVLGSDVTLNIADEGETPQTAAESATRVVSEGANAVVGAAASGSSQEFIQQLSDQQIPQCSASNTSPDFTDQENADYYFRTVPPDEAVAPIIADQVIADGAAKVVVVARADDYGNALGELVVDGLTNAGADVPPLISYDPEATNFSTEVTQISGESPDAVVLISFDEGGQIVAGLLEEGLTPDQMYGGDGVFGPTFIDQVEEGNESVINGMTVIGAAGGEEFNDRIAEATDSNFIYGGQAYDCAIIVALAAEAAGSTDGEAIIAEVPGVTKDGEACDSFEACKGLLEDGEDIDYNGASGALDLDDVGDPSQGRYAIGQFMDGGIEIIDSVDVEVE</sequence>
<evidence type="ECO:0000256" key="1">
    <source>
        <dbReference type="ARBA" id="ARBA00010062"/>
    </source>
</evidence>
<dbReference type="SUPFAM" id="SSF53822">
    <property type="entry name" value="Periplasmic binding protein-like I"/>
    <property type="match status" value="1"/>
</dbReference>
<dbReference type="Proteomes" id="UP001216390">
    <property type="component" value="Chromosome"/>
</dbReference>
<dbReference type="InterPro" id="IPR028082">
    <property type="entry name" value="Peripla_BP_I"/>
</dbReference>
<dbReference type="Gene3D" id="3.40.50.2300">
    <property type="match status" value="2"/>
</dbReference>
<dbReference type="InterPro" id="IPR000709">
    <property type="entry name" value="Leu_Ile_Val-bd"/>
</dbReference>